<evidence type="ECO:0000313" key="7">
    <source>
        <dbReference type="Proteomes" id="UP001485043"/>
    </source>
</evidence>
<dbReference type="Gene3D" id="1.20.890.10">
    <property type="entry name" value="cAMP-dependent protein kinase regulatory subunit, dimerization-anchoring domain"/>
    <property type="match status" value="1"/>
</dbReference>
<dbReference type="PANTHER" id="PTHR14952">
    <property type="entry name" value="ROPPORIN-1-LIKE PROTEIN"/>
    <property type="match status" value="1"/>
</dbReference>
<keyword evidence="7" id="KW-1185">Reference proteome</keyword>
<dbReference type="Proteomes" id="UP001485043">
    <property type="component" value="Unassembled WGS sequence"/>
</dbReference>
<feature type="compositionally biased region" description="Polar residues" evidence="5">
    <location>
        <begin position="280"/>
        <end position="298"/>
    </location>
</feature>
<proteinExistence type="inferred from homology"/>
<evidence type="ECO:0008006" key="8">
    <source>
        <dbReference type="Google" id="ProtNLM"/>
    </source>
</evidence>
<dbReference type="AlphaFoldDB" id="A0AAW1SYV0"/>
<keyword evidence="3" id="KW-0966">Cell projection</keyword>
<dbReference type="GO" id="GO:0031514">
    <property type="term" value="C:motile cilium"/>
    <property type="evidence" value="ECO:0007669"/>
    <property type="project" value="UniProtKB-SubCell"/>
</dbReference>
<reference evidence="6 7" key="1">
    <citation type="journal article" date="2024" name="Nat. Commun.">
        <title>Phylogenomics reveals the evolutionary origins of lichenization in chlorophyte algae.</title>
        <authorList>
            <person name="Puginier C."/>
            <person name="Libourel C."/>
            <person name="Otte J."/>
            <person name="Skaloud P."/>
            <person name="Haon M."/>
            <person name="Grisel S."/>
            <person name="Petersen M."/>
            <person name="Berrin J.G."/>
            <person name="Delaux P.M."/>
            <person name="Dal Grande F."/>
            <person name="Keller J."/>
        </authorList>
    </citation>
    <scope>NUCLEOTIDE SEQUENCE [LARGE SCALE GENOMIC DNA]</scope>
    <source>
        <strain evidence="6 7">SAG 2523</strain>
    </source>
</reference>
<dbReference type="CDD" id="cd22985">
    <property type="entry name" value="DD_CrRSP11-like"/>
    <property type="match status" value="1"/>
</dbReference>
<accession>A0AAW1SYV0</accession>
<dbReference type="EMBL" id="JALJOV010000717">
    <property type="protein sequence ID" value="KAK9861680.1"/>
    <property type="molecule type" value="Genomic_DNA"/>
</dbReference>
<sequence>MALVAPLYSAEQIQVPAQLPDVLKAFTKEVIKRQPVDILRFSATYFADLSKAAKSAAEVEAPTKQQLRQVFWTINAPPDALVESRRLLETCRSVGINEGTLQKALTVGRFGEDGMMPAGELLIVLLAMSSTSHPETIASMFMVMGEEGRIATSAFLNLILALGVLDKSFSPKVHQQLSEGLKAFLFVEWDDVEQTHALDGILENFESAKSALKGDPARLTVYDGNSTIKTSMFQDNPRAWQDMLHTIKKDLDEDTGHTFKIIWPECSLRNIEAGLAARKGTTSPGTSSNARSNLQLPD</sequence>
<organism evidence="6 7">
    <name type="scientific">Apatococcus fuscideae</name>
    <dbReference type="NCBI Taxonomy" id="2026836"/>
    <lineage>
        <taxon>Eukaryota</taxon>
        <taxon>Viridiplantae</taxon>
        <taxon>Chlorophyta</taxon>
        <taxon>core chlorophytes</taxon>
        <taxon>Trebouxiophyceae</taxon>
        <taxon>Chlorellales</taxon>
        <taxon>Chlorellaceae</taxon>
        <taxon>Apatococcus</taxon>
    </lineage>
</organism>
<comment type="similarity">
    <text evidence="4">Belongs to the ropporin family.</text>
</comment>
<evidence type="ECO:0000256" key="3">
    <source>
        <dbReference type="ARBA" id="ARBA00023273"/>
    </source>
</evidence>
<protein>
    <recommendedName>
        <fullName evidence="8">RIIa domain-containing protein</fullName>
    </recommendedName>
</protein>
<name>A0AAW1SYV0_9CHLO</name>
<dbReference type="SUPFAM" id="SSF47391">
    <property type="entry name" value="Dimerization-anchoring domain of cAMP-dependent PK regulatory subunit"/>
    <property type="match status" value="1"/>
</dbReference>
<evidence type="ECO:0000256" key="2">
    <source>
        <dbReference type="ARBA" id="ARBA00022846"/>
    </source>
</evidence>
<comment type="caution">
    <text evidence="6">The sequence shown here is derived from an EMBL/GenBank/DDBJ whole genome shotgun (WGS) entry which is preliminary data.</text>
</comment>
<evidence type="ECO:0000256" key="1">
    <source>
        <dbReference type="ARBA" id="ARBA00004230"/>
    </source>
</evidence>
<keyword evidence="2" id="KW-0969">Cilium</keyword>
<evidence type="ECO:0000256" key="5">
    <source>
        <dbReference type="SAM" id="MobiDB-lite"/>
    </source>
</evidence>
<evidence type="ECO:0000256" key="4">
    <source>
        <dbReference type="ARBA" id="ARBA00035651"/>
    </source>
</evidence>
<keyword evidence="2" id="KW-0282">Flagellum</keyword>
<evidence type="ECO:0000313" key="6">
    <source>
        <dbReference type="EMBL" id="KAK9861680.1"/>
    </source>
</evidence>
<comment type="subcellular location">
    <subcellularLocation>
        <location evidence="1">Cell projection</location>
        <location evidence="1">Cilium</location>
        <location evidence="1">Flagellum</location>
    </subcellularLocation>
</comment>
<feature type="region of interest" description="Disordered" evidence="5">
    <location>
        <begin position="277"/>
        <end position="298"/>
    </location>
</feature>
<gene>
    <name evidence="6" type="ORF">WJX84_005941</name>
</gene>
<dbReference type="PANTHER" id="PTHR14952:SF9">
    <property type="entry name" value="EF-HAND DOMAIN-CONTAINING PROTEIN"/>
    <property type="match status" value="1"/>
</dbReference>